<dbReference type="EMBL" id="BQNB010010793">
    <property type="protein sequence ID" value="GJS82041.1"/>
    <property type="molecule type" value="Genomic_DNA"/>
</dbReference>
<feature type="transmembrane region" description="Helical" evidence="1">
    <location>
        <begin position="21"/>
        <end position="42"/>
    </location>
</feature>
<name>A0ABQ4YX05_9ASTR</name>
<sequence>MAANIGCDQARGSKTFISLGLFFITMGFLSKAATIGWSRWVLSLPETNLESRIKEVTRSPPLEMRGGFLILESWILFVLSLCRSRVSQIGLIHEVHLIHSFEHSGDCPRRSPDGVSLECGTDRPTTASSTLIGHGHTGSIMSLRAGLILLAIVYQLKLFGLRCPRTAPPQREGGIWVRIKQSFKGEKVFFWIKVVPSIPDGIDSQLEQALISSKMSYPQKELLLEQTPHKLLNNIDSVNRFNSIVGECFSITNLNVMDWYPAKGSFDHCEIVKVVLSSRKVFRESKEHRGSAISINDTKVGGKENCTTFLKTSFGDAVGVEIVSRSEVQVSFGSWLIQGDLALSPTESG</sequence>
<evidence type="ECO:0000313" key="2">
    <source>
        <dbReference type="EMBL" id="GJS82041.1"/>
    </source>
</evidence>
<keyword evidence="3" id="KW-1185">Reference proteome</keyword>
<protein>
    <submittedName>
        <fullName evidence="2">Uncharacterized protein</fullName>
    </submittedName>
</protein>
<accession>A0ABQ4YX05</accession>
<reference evidence="2" key="2">
    <citation type="submission" date="2022-01" db="EMBL/GenBank/DDBJ databases">
        <authorList>
            <person name="Yamashiro T."/>
            <person name="Shiraishi A."/>
            <person name="Satake H."/>
            <person name="Nakayama K."/>
        </authorList>
    </citation>
    <scope>NUCLEOTIDE SEQUENCE</scope>
</reference>
<evidence type="ECO:0000256" key="1">
    <source>
        <dbReference type="SAM" id="Phobius"/>
    </source>
</evidence>
<dbReference type="Proteomes" id="UP001151760">
    <property type="component" value="Unassembled WGS sequence"/>
</dbReference>
<proteinExistence type="predicted"/>
<keyword evidence="1" id="KW-0812">Transmembrane</keyword>
<keyword evidence="1" id="KW-0472">Membrane</keyword>
<gene>
    <name evidence="2" type="ORF">Tco_0748582</name>
</gene>
<comment type="caution">
    <text evidence="2">The sequence shown here is derived from an EMBL/GenBank/DDBJ whole genome shotgun (WGS) entry which is preliminary data.</text>
</comment>
<organism evidence="2 3">
    <name type="scientific">Tanacetum coccineum</name>
    <dbReference type="NCBI Taxonomy" id="301880"/>
    <lineage>
        <taxon>Eukaryota</taxon>
        <taxon>Viridiplantae</taxon>
        <taxon>Streptophyta</taxon>
        <taxon>Embryophyta</taxon>
        <taxon>Tracheophyta</taxon>
        <taxon>Spermatophyta</taxon>
        <taxon>Magnoliopsida</taxon>
        <taxon>eudicotyledons</taxon>
        <taxon>Gunneridae</taxon>
        <taxon>Pentapetalae</taxon>
        <taxon>asterids</taxon>
        <taxon>campanulids</taxon>
        <taxon>Asterales</taxon>
        <taxon>Asteraceae</taxon>
        <taxon>Asteroideae</taxon>
        <taxon>Anthemideae</taxon>
        <taxon>Anthemidinae</taxon>
        <taxon>Tanacetum</taxon>
    </lineage>
</organism>
<keyword evidence="1" id="KW-1133">Transmembrane helix</keyword>
<evidence type="ECO:0000313" key="3">
    <source>
        <dbReference type="Proteomes" id="UP001151760"/>
    </source>
</evidence>
<reference evidence="2" key="1">
    <citation type="journal article" date="2022" name="Int. J. Mol. Sci.">
        <title>Draft Genome of Tanacetum Coccineum: Genomic Comparison of Closely Related Tanacetum-Family Plants.</title>
        <authorList>
            <person name="Yamashiro T."/>
            <person name="Shiraishi A."/>
            <person name="Nakayama K."/>
            <person name="Satake H."/>
        </authorList>
    </citation>
    <scope>NUCLEOTIDE SEQUENCE</scope>
</reference>